<keyword evidence="5 8" id="KW-0460">Magnesium</keyword>
<dbReference type="EC" id="2.7.7.77" evidence="8"/>
<accession>A0A4R2BQ98</accession>
<comment type="function">
    <text evidence="8">Transfers a GMP moiety from GTP to Mo-molybdopterin (Mo-MPT) cofactor (Moco or molybdenum cofactor) to form Mo-molybdopterin guanine dinucleotide (Mo-MGD) cofactor.</text>
</comment>
<dbReference type="GO" id="GO:0046872">
    <property type="term" value="F:metal ion binding"/>
    <property type="evidence" value="ECO:0007669"/>
    <property type="project" value="UniProtKB-KW"/>
</dbReference>
<evidence type="ECO:0000256" key="3">
    <source>
        <dbReference type="ARBA" id="ARBA00022723"/>
    </source>
</evidence>
<keyword evidence="6 8" id="KW-0342">GTP-binding</keyword>
<keyword evidence="4 8" id="KW-0547">Nucleotide-binding</keyword>
<evidence type="ECO:0000313" key="9">
    <source>
        <dbReference type="EMBL" id="TCN28945.1"/>
    </source>
</evidence>
<dbReference type="AlphaFoldDB" id="A0A4R2BQ98"/>
<comment type="cofactor">
    <cofactor evidence="8">
        <name>Mg(2+)</name>
        <dbReference type="ChEBI" id="CHEBI:18420"/>
    </cofactor>
</comment>
<dbReference type="GO" id="GO:1902758">
    <property type="term" value="P:bis(molybdopterin guanine dinucleotide)molybdenum biosynthetic process"/>
    <property type="evidence" value="ECO:0007669"/>
    <property type="project" value="TreeGrafter"/>
</dbReference>
<name>A0A4R2BQ98_9HYPH</name>
<feature type="binding site" evidence="8">
    <location>
        <position position="110"/>
    </location>
    <ligand>
        <name>Mg(2+)</name>
        <dbReference type="ChEBI" id="CHEBI:18420"/>
    </ligand>
</feature>
<comment type="subcellular location">
    <subcellularLocation>
        <location evidence="8">Cytoplasm</location>
    </subcellularLocation>
</comment>
<dbReference type="PANTHER" id="PTHR19136:SF81">
    <property type="entry name" value="MOLYBDENUM COFACTOR GUANYLYLTRANSFERASE"/>
    <property type="match status" value="1"/>
</dbReference>
<dbReference type="InterPro" id="IPR029044">
    <property type="entry name" value="Nucleotide-diphossugar_trans"/>
</dbReference>
<comment type="catalytic activity">
    <reaction evidence="8">
        <text>Mo-molybdopterin + GTP + H(+) = Mo-molybdopterin guanine dinucleotide + diphosphate</text>
        <dbReference type="Rhea" id="RHEA:34243"/>
        <dbReference type="ChEBI" id="CHEBI:15378"/>
        <dbReference type="ChEBI" id="CHEBI:33019"/>
        <dbReference type="ChEBI" id="CHEBI:37565"/>
        <dbReference type="ChEBI" id="CHEBI:71302"/>
        <dbReference type="ChEBI" id="CHEBI:71310"/>
        <dbReference type="EC" id="2.7.7.77"/>
    </reaction>
</comment>
<comment type="caution">
    <text evidence="9">The sequence shown here is derived from an EMBL/GenBank/DDBJ whole genome shotgun (WGS) entry which is preliminary data.</text>
</comment>
<dbReference type="OrthoDB" id="9788394at2"/>
<dbReference type="NCBIfam" id="TIGR02665">
    <property type="entry name" value="molyb_mobA"/>
    <property type="match status" value="1"/>
</dbReference>
<sequence length="219" mass="23196">MARNSNVTSPRPPAVILAGGRSSRMGKQKATVMLGGRSMLARVVERLSPQAASIAININADPGIALPGNHPLLVDTIPGFPGPLAGVLTALHHASKIAPAASHVLTVPIDAPFFPATLAARLQGALVAGDEIAVAWSGGEMHPLFALWPIAIADDLDAWIRADEKRRVRAFIARHPSVAVDFPVAATKAGPLDPFFNVNTPQQLEEAEEWLNRLEDSEP</sequence>
<reference evidence="9 10" key="1">
    <citation type="submission" date="2019-03" db="EMBL/GenBank/DDBJ databases">
        <title>Genomic Encyclopedia of Type Strains, Phase IV (KMG-V): Genome sequencing to study the core and pangenomes of soil and plant-associated prokaryotes.</title>
        <authorList>
            <person name="Whitman W."/>
        </authorList>
    </citation>
    <scope>NUCLEOTIDE SEQUENCE [LARGE SCALE GENOMIC DNA]</scope>
    <source>
        <strain evidence="9 10">23C40</strain>
    </source>
</reference>
<dbReference type="PANTHER" id="PTHR19136">
    <property type="entry name" value="MOLYBDENUM COFACTOR GUANYLYLTRANSFERASE"/>
    <property type="match status" value="1"/>
</dbReference>
<dbReference type="InterPro" id="IPR013482">
    <property type="entry name" value="Molybde_CF_guanTrfase"/>
</dbReference>
<dbReference type="GO" id="GO:0005737">
    <property type="term" value="C:cytoplasm"/>
    <property type="evidence" value="ECO:0007669"/>
    <property type="project" value="UniProtKB-SubCell"/>
</dbReference>
<gene>
    <name evidence="8" type="primary">mobA</name>
    <name evidence="9" type="ORF">EV184_11147</name>
</gene>
<keyword evidence="2 8" id="KW-0808">Transferase</keyword>
<feature type="binding site" evidence="8">
    <location>
        <position position="29"/>
    </location>
    <ligand>
        <name>GTP</name>
        <dbReference type="ChEBI" id="CHEBI:37565"/>
    </ligand>
</feature>
<feature type="binding site" evidence="8">
    <location>
        <position position="57"/>
    </location>
    <ligand>
        <name>GTP</name>
        <dbReference type="ChEBI" id="CHEBI:37565"/>
    </ligand>
</feature>
<dbReference type="RefSeq" id="WP_064254644.1">
    <property type="nucleotide sequence ID" value="NZ_CP013107.1"/>
</dbReference>
<evidence type="ECO:0000256" key="1">
    <source>
        <dbReference type="ARBA" id="ARBA00022490"/>
    </source>
</evidence>
<feature type="binding site" evidence="8">
    <location>
        <position position="75"/>
    </location>
    <ligand>
        <name>GTP</name>
        <dbReference type="ChEBI" id="CHEBI:37565"/>
    </ligand>
</feature>
<organism evidence="9 10">
    <name type="scientific">Sinorhizobium americanum</name>
    <dbReference type="NCBI Taxonomy" id="194963"/>
    <lineage>
        <taxon>Bacteria</taxon>
        <taxon>Pseudomonadati</taxon>
        <taxon>Pseudomonadota</taxon>
        <taxon>Alphaproteobacteria</taxon>
        <taxon>Hyphomicrobiales</taxon>
        <taxon>Rhizobiaceae</taxon>
        <taxon>Sinorhizobium/Ensifer group</taxon>
        <taxon>Sinorhizobium</taxon>
    </lineage>
</organism>
<feature type="binding site" evidence="8">
    <location>
        <begin position="17"/>
        <end position="19"/>
    </location>
    <ligand>
        <name>GTP</name>
        <dbReference type="ChEBI" id="CHEBI:37565"/>
    </ligand>
</feature>
<evidence type="ECO:0000256" key="2">
    <source>
        <dbReference type="ARBA" id="ARBA00022679"/>
    </source>
</evidence>
<comment type="domain">
    <text evidence="8">The N-terminal domain determines nucleotide recognition and specific binding, while the C-terminal domain determines the specific binding to the target protein.</text>
</comment>
<dbReference type="GO" id="GO:0005525">
    <property type="term" value="F:GTP binding"/>
    <property type="evidence" value="ECO:0007669"/>
    <property type="project" value="UniProtKB-UniRule"/>
</dbReference>
<evidence type="ECO:0000256" key="6">
    <source>
        <dbReference type="ARBA" id="ARBA00023134"/>
    </source>
</evidence>
<dbReference type="Pfam" id="PF12804">
    <property type="entry name" value="NTP_transf_3"/>
    <property type="match status" value="1"/>
</dbReference>
<keyword evidence="7 8" id="KW-0501">Molybdenum cofactor biosynthesis</keyword>
<evidence type="ECO:0000256" key="5">
    <source>
        <dbReference type="ARBA" id="ARBA00022842"/>
    </source>
</evidence>
<dbReference type="EMBL" id="SLVU01000011">
    <property type="protein sequence ID" value="TCN28945.1"/>
    <property type="molecule type" value="Genomic_DNA"/>
</dbReference>
<proteinExistence type="inferred from homology"/>
<comment type="similarity">
    <text evidence="8">Belongs to the MobA family.</text>
</comment>
<keyword evidence="3 8" id="KW-0479">Metal-binding</keyword>
<evidence type="ECO:0000256" key="7">
    <source>
        <dbReference type="ARBA" id="ARBA00023150"/>
    </source>
</evidence>
<dbReference type="CDD" id="cd02503">
    <property type="entry name" value="MobA"/>
    <property type="match status" value="1"/>
</dbReference>
<evidence type="ECO:0000313" key="10">
    <source>
        <dbReference type="Proteomes" id="UP000295043"/>
    </source>
</evidence>
<evidence type="ECO:0000256" key="8">
    <source>
        <dbReference type="HAMAP-Rule" id="MF_00316"/>
    </source>
</evidence>
<protein>
    <recommendedName>
        <fullName evidence="8">Molybdenum cofactor guanylyltransferase</fullName>
        <shortName evidence="8">MoCo guanylyltransferase</shortName>
        <ecNumber evidence="8">2.7.7.77</ecNumber>
    </recommendedName>
    <alternativeName>
        <fullName evidence="8">GTP:molybdopterin guanylyltransferase</fullName>
    </alternativeName>
    <alternativeName>
        <fullName evidence="8">Mo-MPT guanylyltransferase</fullName>
    </alternativeName>
    <alternativeName>
        <fullName evidence="8">Molybdopterin guanylyltransferase</fullName>
    </alternativeName>
    <alternativeName>
        <fullName evidence="8">Molybdopterin-guanine dinucleotide synthase</fullName>
        <shortName evidence="8">MGD synthase</shortName>
    </alternativeName>
</protein>
<evidence type="ECO:0000256" key="4">
    <source>
        <dbReference type="ARBA" id="ARBA00022741"/>
    </source>
</evidence>
<dbReference type="Gene3D" id="3.90.550.10">
    <property type="entry name" value="Spore Coat Polysaccharide Biosynthesis Protein SpsA, Chain A"/>
    <property type="match status" value="1"/>
</dbReference>
<keyword evidence="1 8" id="KW-0963">Cytoplasm</keyword>
<comment type="subunit">
    <text evidence="8">Monomer.</text>
</comment>
<dbReference type="GO" id="GO:0061603">
    <property type="term" value="F:molybdenum cofactor guanylyltransferase activity"/>
    <property type="evidence" value="ECO:0007669"/>
    <property type="project" value="UniProtKB-EC"/>
</dbReference>
<dbReference type="HAMAP" id="MF_00316">
    <property type="entry name" value="MobA"/>
    <property type="match status" value="1"/>
</dbReference>
<dbReference type="SUPFAM" id="SSF53448">
    <property type="entry name" value="Nucleotide-diphospho-sugar transferases"/>
    <property type="match status" value="1"/>
</dbReference>
<feature type="binding site" evidence="8">
    <location>
        <position position="110"/>
    </location>
    <ligand>
        <name>GTP</name>
        <dbReference type="ChEBI" id="CHEBI:37565"/>
    </ligand>
</feature>
<dbReference type="InterPro" id="IPR025877">
    <property type="entry name" value="MobA-like_NTP_Trfase"/>
</dbReference>
<dbReference type="Proteomes" id="UP000295043">
    <property type="component" value="Unassembled WGS sequence"/>
</dbReference>